<dbReference type="PANTHER" id="PTHR21494:SF0">
    <property type="entry name" value="ACTIVATING SIGNAL COINTEGRATOR 1 COMPLEX SUBUNIT 2"/>
    <property type="match status" value="1"/>
</dbReference>
<dbReference type="PANTHER" id="PTHR21494">
    <property type="entry name" value="ACTIVATING SIGNAL COINTEGRATOR 1 COMPLEX SUBUNIT 2 ASC-1 COMPLEX SUBUNIT P100"/>
    <property type="match status" value="1"/>
</dbReference>
<dbReference type="EMBL" id="CAXLJM020000041">
    <property type="protein sequence ID" value="CAL8109637.1"/>
    <property type="molecule type" value="Genomic_DNA"/>
</dbReference>
<feature type="compositionally biased region" description="Basic and acidic residues" evidence="1">
    <location>
        <begin position="708"/>
        <end position="718"/>
    </location>
</feature>
<dbReference type="Pfam" id="PF02845">
    <property type="entry name" value="CUE"/>
    <property type="match status" value="1"/>
</dbReference>
<reference evidence="3 4" key="1">
    <citation type="submission" date="2024-08" db="EMBL/GenBank/DDBJ databases">
        <authorList>
            <person name="Cucini C."/>
            <person name="Frati F."/>
        </authorList>
    </citation>
    <scope>NUCLEOTIDE SEQUENCE [LARGE SCALE GENOMIC DNA]</scope>
</reference>
<keyword evidence="4" id="KW-1185">Reference proteome</keyword>
<dbReference type="InterPro" id="IPR041800">
    <property type="entry name" value="ASCC2_CUE"/>
</dbReference>
<evidence type="ECO:0000256" key="1">
    <source>
        <dbReference type="SAM" id="MobiDB-lite"/>
    </source>
</evidence>
<feature type="domain" description="CUE" evidence="2">
    <location>
        <begin position="461"/>
        <end position="504"/>
    </location>
</feature>
<dbReference type="InterPro" id="IPR052586">
    <property type="entry name" value="ASCC2"/>
</dbReference>
<name>A0ABP1QVI2_9HEXA</name>
<dbReference type="SUPFAM" id="SSF46934">
    <property type="entry name" value="UBA-like"/>
    <property type="match status" value="1"/>
</dbReference>
<evidence type="ECO:0000313" key="3">
    <source>
        <dbReference type="EMBL" id="CAL8109637.1"/>
    </source>
</evidence>
<organism evidence="3 4">
    <name type="scientific">Orchesella dallaii</name>
    <dbReference type="NCBI Taxonomy" id="48710"/>
    <lineage>
        <taxon>Eukaryota</taxon>
        <taxon>Metazoa</taxon>
        <taxon>Ecdysozoa</taxon>
        <taxon>Arthropoda</taxon>
        <taxon>Hexapoda</taxon>
        <taxon>Collembola</taxon>
        <taxon>Entomobryomorpha</taxon>
        <taxon>Entomobryoidea</taxon>
        <taxon>Orchesellidae</taxon>
        <taxon>Orchesellinae</taxon>
        <taxon>Orchesella</taxon>
    </lineage>
</organism>
<proteinExistence type="predicted"/>
<gene>
    <name evidence="3" type="ORF">ODALV1_LOCUS13549</name>
</gene>
<feature type="region of interest" description="Disordered" evidence="1">
    <location>
        <begin position="664"/>
        <end position="773"/>
    </location>
</feature>
<evidence type="ECO:0000259" key="2">
    <source>
        <dbReference type="PROSITE" id="PS51140"/>
    </source>
</evidence>
<feature type="compositionally biased region" description="Basic residues" evidence="1">
    <location>
        <begin position="761"/>
        <end position="773"/>
    </location>
</feature>
<dbReference type="SMART" id="SM00546">
    <property type="entry name" value="CUE"/>
    <property type="match status" value="1"/>
</dbReference>
<accession>A0ABP1QVI2</accession>
<comment type="caution">
    <text evidence="3">The sequence shown here is derived from an EMBL/GenBank/DDBJ whole genome shotgun (WGS) entry which is preliminary data.</text>
</comment>
<evidence type="ECO:0000313" key="4">
    <source>
        <dbReference type="Proteomes" id="UP001642540"/>
    </source>
</evidence>
<feature type="region of interest" description="Disordered" evidence="1">
    <location>
        <begin position="1"/>
        <end position="40"/>
    </location>
</feature>
<dbReference type="PROSITE" id="PS51140">
    <property type="entry name" value="CUE"/>
    <property type="match status" value="1"/>
</dbReference>
<dbReference type="CDD" id="cd14364">
    <property type="entry name" value="CUE_ASCC2"/>
    <property type="match status" value="1"/>
</dbReference>
<dbReference type="Gene3D" id="1.10.8.10">
    <property type="entry name" value="DNA helicase RuvA subunit, C-terminal domain"/>
    <property type="match status" value="1"/>
</dbReference>
<dbReference type="Proteomes" id="UP001642540">
    <property type="component" value="Unassembled WGS sequence"/>
</dbReference>
<protein>
    <recommendedName>
        <fullName evidence="2">CUE domain-containing protein</fullName>
    </recommendedName>
</protein>
<dbReference type="InterPro" id="IPR003892">
    <property type="entry name" value="CUE"/>
</dbReference>
<sequence>MSSCRKKKLLYGGGESSTKDGMNEPPTSDRPGGEEDNGSIPLESRMIEIRSDNGSMKQVPALDKRWVPSMHYIEFYLPSCKTLLEEETALLTWLDYMEMYSKDLKWLLSAPHHQFWSVIVHSPEVSQVVLQSFLLRAPHWFDKEFSTYLEHDIIGPKYSEIYTLVFRVFMRLCTYKESKRDFITPITWASLLTDHQILDILKLQTLCCLYDSECNTILPKMIENVMKNCPKFLGCFRNLIPILLSKSEEMTIELMRHVQASSSSDKWVLDDYEDILAFFLSTTCGLYKFCKLYVPAAEILLKFPNVLLKLASTYEPQCCKLWSKVSYHLPTLEQRIMVLRMLIIRLYRFTLVSATVHQVSSSNDQRIDEFFEVLTNCLDEKTFIRDYEKAYPFKQDINDLLSRGVFIDETRIDYMANAISACFHACGEDYAVEKIVVDPLYDPNFDRQLLGACSLDITGVELQSLVTQVKDILPELPDSYVEVVLKHYGYQSEVAINALLEGSVPTRLEKYKNESYVGPLNEDRVGPSDRGVTTDNDLEQLASKLQIGDLWKRYDAEAETERFYAGKRRHGFEDFKEAESTDKMEDDMKVKIKDICSMRDEPTKDVKSKSSKKSVKIQADSTDNYLKGESYIDESLLPTFHQSVEYEDEYDDTYDELGVGMTEPDNIEYKPLNQKLSRAVAADDDEEEDGQDTKKMDQLYEDPAIVRARLERRRDDKMHHQRRGPPPSQADVVGKAKGQGQEKDVLYARRQKTANKDSGGFKKKRADFKRREF</sequence>
<dbReference type="InterPro" id="IPR009060">
    <property type="entry name" value="UBA-like_sf"/>
</dbReference>